<evidence type="ECO:0000256" key="2">
    <source>
        <dbReference type="SAM" id="MobiDB-lite"/>
    </source>
</evidence>
<dbReference type="EMBL" id="JAFIMR010000011">
    <property type="protein sequence ID" value="KAI1872633.1"/>
    <property type="molecule type" value="Genomic_DNA"/>
</dbReference>
<name>A0A9P9WP01_9PEZI</name>
<evidence type="ECO:0000256" key="1">
    <source>
        <dbReference type="SAM" id="Coils"/>
    </source>
</evidence>
<feature type="compositionally biased region" description="Polar residues" evidence="2">
    <location>
        <begin position="330"/>
        <end position="346"/>
    </location>
</feature>
<keyword evidence="4" id="KW-1185">Reference proteome</keyword>
<feature type="compositionally biased region" description="Polar residues" evidence="2">
    <location>
        <begin position="96"/>
        <end position="107"/>
    </location>
</feature>
<feature type="compositionally biased region" description="Polar residues" evidence="2">
    <location>
        <begin position="114"/>
        <end position="134"/>
    </location>
</feature>
<feature type="coiled-coil region" evidence="1">
    <location>
        <begin position="380"/>
        <end position="414"/>
    </location>
</feature>
<feature type="region of interest" description="Disordered" evidence="2">
    <location>
        <begin position="1"/>
        <end position="202"/>
    </location>
</feature>
<feature type="region of interest" description="Disordered" evidence="2">
    <location>
        <begin position="585"/>
        <end position="606"/>
    </location>
</feature>
<organism evidence="3 4">
    <name type="scientific">Neoarthrinium moseri</name>
    <dbReference type="NCBI Taxonomy" id="1658444"/>
    <lineage>
        <taxon>Eukaryota</taxon>
        <taxon>Fungi</taxon>
        <taxon>Dikarya</taxon>
        <taxon>Ascomycota</taxon>
        <taxon>Pezizomycotina</taxon>
        <taxon>Sordariomycetes</taxon>
        <taxon>Xylariomycetidae</taxon>
        <taxon>Amphisphaeriales</taxon>
        <taxon>Apiosporaceae</taxon>
        <taxon>Neoarthrinium</taxon>
    </lineage>
</organism>
<gene>
    <name evidence="3" type="ORF">JX265_005513</name>
</gene>
<evidence type="ECO:0000313" key="3">
    <source>
        <dbReference type="EMBL" id="KAI1872633.1"/>
    </source>
</evidence>
<feature type="region of interest" description="Disordered" evidence="2">
    <location>
        <begin position="302"/>
        <end position="371"/>
    </location>
</feature>
<keyword evidence="1" id="KW-0175">Coiled coil</keyword>
<feature type="region of interest" description="Disordered" evidence="2">
    <location>
        <begin position="253"/>
        <end position="283"/>
    </location>
</feature>
<feature type="region of interest" description="Disordered" evidence="2">
    <location>
        <begin position="476"/>
        <end position="508"/>
    </location>
</feature>
<proteinExistence type="predicted"/>
<feature type="compositionally biased region" description="Basic and acidic residues" evidence="2">
    <location>
        <begin position="589"/>
        <end position="599"/>
    </location>
</feature>
<reference evidence="3" key="1">
    <citation type="submission" date="2021-03" db="EMBL/GenBank/DDBJ databases">
        <title>Revisited historic fungal species revealed as producer of novel bioactive compounds through whole genome sequencing and comparative genomics.</title>
        <authorList>
            <person name="Vignolle G.A."/>
            <person name="Hochenegger N."/>
            <person name="Mach R.L."/>
            <person name="Mach-Aigner A.R."/>
            <person name="Javad Rahimi M."/>
            <person name="Salim K.A."/>
            <person name="Chan C.M."/>
            <person name="Lim L.B.L."/>
            <person name="Cai F."/>
            <person name="Druzhinina I.S."/>
            <person name="U'Ren J.M."/>
            <person name="Derntl C."/>
        </authorList>
    </citation>
    <scope>NUCLEOTIDE SEQUENCE</scope>
    <source>
        <strain evidence="3">TUCIM 5799</strain>
    </source>
</reference>
<comment type="caution">
    <text evidence="3">The sequence shown here is derived from an EMBL/GenBank/DDBJ whole genome shotgun (WGS) entry which is preliminary data.</text>
</comment>
<dbReference type="AlphaFoldDB" id="A0A9P9WP01"/>
<accession>A0A9P9WP01</accession>
<evidence type="ECO:0000313" key="4">
    <source>
        <dbReference type="Proteomes" id="UP000829685"/>
    </source>
</evidence>
<feature type="compositionally biased region" description="Polar residues" evidence="2">
    <location>
        <begin position="477"/>
        <end position="492"/>
    </location>
</feature>
<dbReference type="Proteomes" id="UP000829685">
    <property type="component" value="Unassembled WGS sequence"/>
</dbReference>
<sequence length="647" mass="71050">MKPGLFKSASSAGRPKAGQSNVRGKLISGPIPIPDPAEDDEFPMRQPGTGLATPLGHEGRSKMLVTPEGSSALEPTIETGATPDVPESANPEPRTGPSQASETSGSLAQRRANRSSTLRYSTISTTDTDQSRNSPQRKKSTLRTTLSRLFGRKKKRGSNEGLETHPEHPMGSPQHRSDPSAMNRTFAKEGEPKRSASLPITEFDRALRSHSVGPDDIIAIESARNSLNGEPLRYRRRAATISSKLYVRKSRDFGDLSGLSPRPASAHGRSSSDGLGQDDPENIGRAITSDILWQHRRSRSLSQLKDEGTTKRKRSDEIRYWRESYDPGFQSPTSSNVNENEDTGNITFDPPDETSVDVKPKTPPQPFNFGPMVGMKITQAASIEERIVTLETRNQKLEKLVAQLFELVAGANNDTDMPERNPPPIPQAPSVVYTSSTMAKPALYQTATNETLSSSRYSVSRHSNESFGDGHTFIGSLPTSTRPMNRPTSTATVRGATSLPTFPREGSESFNADQYTTLMALLETERAARQVLEAQVTKLRHEVNLMSRTSHKFDALRGPFNTTYSTFEHDDDEDDIQVITGEEDLSESEAFKTPREEYPQHGFGAFGEELIDEDVDSSRKKAARTLSLSQLTLGKPKKPQTEAGVQL</sequence>
<protein>
    <submittedName>
        <fullName evidence="3">Uncharacterized protein</fullName>
    </submittedName>
</protein>
<feature type="compositionally biased region" description="Basic and acidic residues" evidence="2">
    <location>
        <begin position="304"/>
        <end position="325"/>
    </location>
</feature>